<dbReference type="InterPro" id="IPR051531">
    <property type="entry name" value="N-acetyltransferase"/>
</dbReference>
<evidence type="ECO:0000313" key="2">
    <source>
        <dbReference type="EMBL" id="NCD71428.1"/>
    </source>
</evidence>
<dbReference type="EMBL" id="WWEO01000044">
    <property type="protein sequence ID" value="NCD71428.1"/>
    <property type="molecule type" value="Genomic_DNA"/>
</dbReference>
<dbReference type="Gene3D" id="3.40.630.30">
    <property type="match status" value="1"/>
</dbReference>
<protein>
    <submittedName>
        <fullName evidence="2">GNAT family N-acetyltransferase</fullName>
    </submittedName>
</protein>
<evidence type="ECO:0000259" key="1">
    <source>
        <dbReference type="PROSITE" id="PS51186"/>
    </source>
</evidence>
<dbReference type="GO" id="GO:0008999">
    <property type="term" value="F:protein-N-terminal-alanine acetyltransferase activity"/>
    <property type="evidence" value="ECO:0007669"/>
    <property type="project" value="TreeGrafter"/>
</dbReference>
<keyword evidence="3" id="KW-1185">Reference proteome</keyword>
<organism evidence="2 3">
    <name type="scientific">Mucilaginibacter agri</name>
    <dbReference type="NCBI Taxonomy" id="2695265"/>
    <lineage>
        <taxon>Bacteria</taxon>
        <taxon>Pseudomonadati</taxon>
        <taxon>Bacteroidota</taxon>
        <taxon>Sphingobacteriia</taxon>
        <taxon>Sphingobacteriales</taxon>
        <taxon>Sphingobacteriaceae</taxon>
        <taxon>Mucilaginibacter</taxon>
    </lineage>
</organism>
<dbReference type="GO" id="GO:0005737">
    <property type="term" value="C:cytoplasm"/>
    <property type="evidence" value="ECO:0007669"/>
    <property type="project" value="TreeGrafter"/>
</dbReference>
<dbReference type="Pfam" id="PF13302">
    <property type="entry name" value="Acetyltransf_3"/>
    <property type="match status" value="1"/>
</dbReference>
<dbReference type="PROSITE" id="PS51186">
    <property type="entry name" value="GNAT"/>
    <property type="match status" value="1"/>
</dbReference>
<dbReference type="AlphaFoldDB" id="A0A965ZJW8"/>
<dbReference type="CDD" id="cd04301">
    <property type="entry name" value="NAT_SF"/>
    <property type="match status" value="1"/>
</dbReference>
<comment type="caution">
    <text evidence="2">The sequence shown here is derived from an EMBL/GenBank/DDBJ whole genome shotgun (WGS) entry which is preliminary data.</text>
</comment>
<gene>
    <name evidence="2" type="ORF">GSY63_18825</name>
</gene>
<accession>A0A965ZJW8</accession>
<evidence type="ECO:0000313" key="3">
    <source>
        <dbReference type="Proteomes" id="UP000638732"/>
    </source>
</evidence>
<dbReference type="PANTHER" id="PTHR43792:SF9">
    <property type="entry name" value="RIBOSOMAL-PROTEIN-ALANINE ACETYLTRANSFERASE"/>
    <property type="match status" value="1"/>
</dbReference>
<proteinExistence type="predicted"/>
<feature type="domain" description="N-acetyltransferase" evidence="1">
    <location>
        <begin position="16"/>
        <end position="173"/>
    </location>
</feature>
<dbReference type="SUPFAM" id="SSF55729">
    <property type="entry name" value="Acyl-CoA N-acyltransferases (Nat)"/>
    <property type="match status" value="1"/>
</dbReference>
<reference evidence="2" key="1">
    <citation type="submission" date="2020-01" db="EMBL/GenBank/DDBJ databases">
        <authorList>
            <person name="Seo Y.L."/>
        </authorList>
    </citation>
    <scope>NUCLEOTIDE SEQUENCE</scope>
    <source>
        <strain evidence="2">R11</strain>
    </source>
</reference>
<name>A0A965ZJW8_9SPHI</name>
<dbReference type="RefSeq" id="WP_166587387.1">
    <property type="nucleotide sequence ID" value="NZ_WWEO01000044.1"/>
</dbReference>
<dbReference type="InterPro" id="IPR016181">
    <property type="entry name" value="Acyl_CoA_acyltransferase"/>
</dbReference>
<dbReference type="PANTHER" id="PTHR43792">
    <property type="entry name" value="GNAT FAMILY, PUTATIVE (AFU_ORTHOLOGUE AFUA_3G00765)-RELATED-RELATED"/>
    <property type="match status" value="1"/>
</dbReference>
<dbReference type="Proteomes" id="UP000638732">
    <property type="component" value="Unassembled WGS sequence"/>
</dbReference>
<dbReference type="InterPro" id="IPR000182">
    <property type="entry name" value="GNAT_dom"/>
</dbReference>
<sequence>MNINLSPFPALTTERLVLQKLSAEDANAILSLRSDDVVNTYLDRAPATSIQDARDFIQKIESTLQNKQGVYWVISLKTNDDLIGTICYYNFDLENSTAEIGYELLPQYHGKGLMQEAIEKVLTHGFEVMQLNSITAFPRMDNESSIKLLKRNGFELGELVEDNYAMYVLRWATG</sequence>
<reference evidence="2" key="2">
    <citation type="submission" date="2020-10" db="EMBL/GenBank/DDBJ databases">
        <title>Mucilaginibacter sp. nov., isolated from soil.</title>
        <authorList>
            <person name="Jeon C.O."/>
        </authorList>
    </citation>
    <scope>NUCLEOTIDE SEQUENCE</scope>
    <source>
        <strain evidence="2">R11</strain>
    </source>
</reference>